<dbReference type="InterPro" id="IPR052019">
    <property type="entry name" value="F420H2_bilvrd_red/Heme_oxyg"/>
</dbReference>
<dbReference type="RefSeq" id="WP_345435190.1">
    <property type="nucleotide sequence ID" value="NZ_BAABKO010000001.1"/>
</dbReference>
<evidence type="ECO:0000259" key="2">
    <source>
        <dbReference type="Pfam" id="PF01243"/>
    </source>
</evidence>
<proteinExistence type="predicted"/>
<dbReference type="NCBIfam" id="TIGR03618">
    <property type="entry name" value="Rv1155_F420"/>
    <property type="match status" value="1"/>
</dbReference>
<evidence type="ECO:0000313" key="3">
    <source>
        <dbReference type="EMBL" id="GAA4763633.1"/>
    </source>
</evidence>
<dbReference type="SUPFAM" id="SSF50475">
    <property type="entry name" value="FMN-binding split barrel"/>
    <property type="match status" value="1"/>
</dbReference>
<protein>
    <submittedName>
        <fullName evidence="3">F420-dependent biliverdin reductase</fullName>
    </submittedName>
</protein>
<evidence type="ECO:0000256" key="1">
    <source>
        <dbReference type="ARBA" id="ARBA00023002"/>
    </source>
</evidence>
<accession>A0ABP8ZRZ6</accession>
<dbReference type="InterPro" id="IPR011576">
    <property type="entry name" value="Pyridox_Oxase_N"/>
</dbReference>
<comment type="caution">
    <text evidence="3">The sequence shown here is derived from an EMBL/GenBank/DDBJ whole genome shotgun (WGS) entry which is preliminary data.</text>
</comment>
<keyword evidence="4" id="KW-1185">Reference proteome</keyword>
<dbReference type="EMBL" id="BAABKO010000001">
    <property type="protein sequence ID" value="GAA4763633.1"/>
    <property type="molecule type" value="Genomic_DNA"/>
</dbReference>
<organism evidence="3 4">
    <name type="scientific">Microbacterium gilvum</name>
    <dbReference type="NCBI Taxonomy" id="1336204"/>
    <lineage>
        <taxon>Bacteria</taxon>
        <taxon>Bacillati</taxon>
        <taxon>Actinomycetota</taxon>
        <taxon>Actinomycetes</taxon>
        <taxon>Micrococcales</taxon>
        <taxon>Microbacteriaceae</taxon>
        <taxon>Microbacterium</taxon>
    </lineage>
</organism>
<name>A0ABP8ZRZ6_9MICO</name>
<evidence type="ECO:0000313" key="4">
    <source>
        <dbReference type="Proteomes" id="UP001501645"/>
    </source>
</evidence>
<dbReference type="PANTHER" id="PTHR35176:SF1">
    <property type="entry name" value="F420H(2)-DEPENDENT BILIVERDIN REDUCTASE"/>
    <property type="match status" value="1"/>
</dbReference>
<sequence>MLSSAALALLSERHLAVLSTVGRRGRVHAVPVGVTYRDGLARVIGSRGTQKFVNAARSGRAVVTTVDGARWLSLEGPARVVDDPAAVAEAVALYAARYRAPRANPDRVVLEITVERVIGSSGMRA</sequence>
<dbReference type="Proteomes" id="UP001501645">
    <property type="component" value="Unassembled WGS sequence"/>
</dbReference>
<reference evidence="4" key="1">
    <citation type="journal article" date="2019" name="Int. J. Syst. Evol. Microbiol.">
        <title>The Global Catalogue of Microorganisms (GCM) 10K type strain sequencing project: providing services to taxonomists for standard genome sequencing and annotation.</title>
        <authorList>
            <consortium name="The Broad Institute Genomics Platform"/>
            <consortium name="The Broad Institute Genome Sequencing Center for Infectious Disease"/>
            <person name="Wu L."/>
            <person name="Ma J."/>
        </authorList>
    </citation>
    <scope>NUCLEOTIDE SEQUENCE [LARGE SCALE GENOMIC DNA]</scope>
    <source>
        <strain evidence="4">JCM 18537</strain>
    </source>
</reference>
<feature type="domain" description="Pyridoxamine 5'-phosphate oxidase N-terminal" evidence="2">
    <location>
        <begin position="5"/>
        <end position="118"/>
    </location>
</feature>
<dbReference type="Gene3D" id="2.30.110.10">
    <property type="entry name" value="Electron Transport, Fmn-binding Protein, Chain A"/>
    <property type="match status" value="1"/>
</dbReference>
<dbReference type="InterPro" id="IPR019920">
    <property type="entry name" value="F420-binding_dom_put"/>
</dbReference>
<dbReference type="PANTHER" id="PTHR35176">
    <property type="entry name" value="HEME OXYGENASE HI_0854-RELATED"/>
    <property type="match status" value="1"/>
</dbReference>
<dbReference type="InterPro" id="IPR012349">
    <property type="entry name" value="Split_barrel_FMN-bd"/>
</dbReference>
<gene>
    <name evidence="3" type="ORF">GCM10023351_02830</name>
</gene>
<keyword evidence="1" id="KW-0560">Oxidoreductase</keyword>
<dbReference type="Pfam" id="PF01243">
    <property type="entry name" value="PNPOx_N"/>
    <property type="match status" value="1"/>
</dbReference>